<dbReference type="Gene3D" id="1.10.1200.10">
    <property type="entry name" value="ACP-like"/>
    <property type="match status" value="1"/>
</dbReference>
<protein>
    <submittedName>
        <fullName evidence="1">Acyl carrier protein</fullName>
    </submittedName>
</protein>
<comment type="caution">
    <text evidence="1">The sequence shown here is derived from an EMBL/GenBank/DDBJ whole genome shotgun (WGS) entry which is preliminary data.</text>
</comment>
<evidence type="ECO:0000313" key="1">
    <source>
        <dbReference type="EMBL" id="MDC7692822.1"/>
    </source>
</evidence>
<name>A0ABT5I9H2_9CAUL</name>
<evidence type="ECO:0000313" key="2">
    <source>
        <dbReference type="Proteomes" id="UP001216595"/>
    </source>
</evidence>
<dbReference type="Proteomes" id="UP001216595">
    <property type="component" value="Unassembled WGS sequence"/>
</dbReference>
<dbReference type="SUPFAM" id="SSF47336">
    <property type="entry name" value="ACP-like"/>
    <property type="match status" value="1"/>
</dbReference>
<dbReference type="RefSeq" id="WP_272739608.1">
    <property type="nucleotide sequence ID" value="NZ_JAQQKW010000001.1"/>
</dbReference>
<proteinExistence type="predicted"/>
<organism evidence="1 2">
    <name type="scientific">Asticcacaulis currens</name>
    <dbReference type="NCBI Taxonomy" id="2984210"/>
    <lineage>
        <taxon>Bacteria</taxon>
        <taxon>Pseudomonadati</taxon>
        <taxon>Pseudomonadota</taxon>
        <taxon>Alphaproteobacteria</taxon>
        <taxon>Caulobacterales</taxon>
        <taxon>Caulobacteraceae</taxon>
        <taxon>Asticcacaulis</taxon>
    </lineage>
</organism>
<accession>A0ABT5I9H2</accession>
<dbReference type="InterPro" id="IPR036736">
    <property type="entry name" value="ACP-like_sf"/>
</dbReference>
<gene>
    <name evidence="1" type="ORF">PQU94_00860</name>
</gene>
<dbReference type="EMBL" id="JAQQKW010000001">
    <property type="protein sequence ID" value="MDC7692822.1"/>
    <property type="molecule type" value="Genomic_DNA"/>
</dbReference>
<keyword evidence="2" id="KW-1185">Reference proteome</keyword>
<reference evidence="1 2" key="1">
    <citation type="submission" date="2023-01" db="EMBL/GenBank/DDBJ databases">
        <title>Novel species of the genus Asticcacaulis isolated from rivers.</title>
        <authorList>
            <person name="Lu H."/>
        </authorList>
    </citation>
    <scope>NUCLEOTIDE SEQUENCE [LARGE SCALE GENOMIC DNA]</scope>
    <source>
        <strain evidence="1 2">DXS10W</strain>
    </source>
</reference>
<sequence length="79" mass="8827">MLQDRLIKAFSEGLEISKDLVTDELSFQGIQEWDSVGHMTLIASLESEFDIMFDTDDVIDLSSVAVAKKILEKYGVGPF</sequence>